<evidence type="ECO:0000313" key="2">
    <source>
        <dbReference type="EMBL" id="MBA8822817.1"/>
    </source>
</evidence>
<keyword evidence="3" id="KW-1185">Reference proteome</keyword>
<evidence type="ECO:0000259" key="1">
    <source>
        <dbReference type="Pfam" id="PF12697"/>
    </source>
</evidence>
<dbReference type="SUPFAM" id="SSF53474">
    <property type="entry name" value="alpha/beta-Hydrolases"/>
    <property type="match status" value="1"/>
</dbReference>
<dbReference type="EMBL" id="JACGWZ010000001">
    <property type="protein sequence ID" value="MBA8822817.1"/>
    <property type="molecule type" value="Genomic_DNA"/>
</dbReference>
<dbReference type="InterPro" id="IPR000073">
    <property type="entry name" value="AB_hydrolase_1"/>
</dbReference>
<dbReference type="GO" id="GO:0003824">
    <property type="term" value="F:catalytic activity"/>
    <property type="evidence" value="ECO:0007669"/>
    <property type="project" value="UniProtKB-ARBA"/>
</dbReference>
<dbReference type="PANTHER" id="PTHR37017">
    <property type="entry name" value="AB HYDROLASE-1 DOMAIN-CONTAINING PROTEIN-RELATED"/>
    <property type="match status" value="1"/>
</dbReference>
<dbReference type="AlphaFoldDB" id="A0A839DTU0"/>
<dbReference type="InterPro" id="IPR052897">
    <property type="entry name" value="Sec-Metab_Biosynth_Hydrolase"/>
</dbReference>
<comment type="caution">
    <text evidence="2">The sequence shown here is derived from an EMBL/GenBank/DDBJ whole genome shotgun (WGS) entry which is preliminary data.</text>
</comment>
<accession>A0A839DTU0</accession>
<dbReference type="RefSeq" id="WP_182542159.1">
    <property type="nucleotide sequence ID" value="NZ_JACGWZ010000001.1"/>
</dbReference>
<dbReference type="Pfam" id="PF12697">
    <property type="entry name" value="Abhydrolase_6"/>
    <property type="match status" value="1"/>
</dbReference>
<feature type="domain" description="AB hydrolase-1" evidence="1">
    <location>
        <begin position="17"/>
        <end position="288"/>
    </location>
</feature>
<dbReference type="InterPro" id="IPR029058">
    <property type="entry name" value="AB_hydrolase_fold"/>
</dbReference>
<name>A0A839DTU0_9PSEU</name>
<dbReference type="Proteomes" id="UP000569329">
    <property type="component" value="Unassembled WGS sequence"/>
</dbReference>
<evidence type="ECO:0000313" key="3">
    <source>
        <dbReference type="Proteomes" id="UP000569329"/>
    </source>
</evidence>
<protein>
    <submittedName>
        <fullName evidence="2">Pimeloyl-ACP methyl ester carboxylesterase</fullName>
    </submittedName>
</protein>
<dbReference type="Gene3D" id="3.40.50.1820">
    <property type="entry name" value="alpha/beta hydrolase"/>
    <property type="match status" value="1"/>
</dbReference>
<organism evidence="2 3">
    <name type="scientific">Halosaccharopolyspora lacisalsi</name>
    <dbReference type="NCBI Taxonomy" id="1000566"/>
    <lineage>
        <taxon>Bacteria</taxon>
        <taxon>Bacillati</taxon>
        <taxon>Actinomycetota</taxon>
        <taxon>Actinomycetes</taxon>
        <taxon>Pseudonocardiales</taxon>
        <taxon>Pseudonocardiaceae</taxon>
        <taxon>Halosaccharopolyspora</taxon>
    </lineage>
</organism>
<sequence length="294" mass="31740">MNTTSARHGSATGQPTFVLVHGAACNSRVWGPLQRELALLGHRSLALDLPGYGAHARHSASYYQAPQALEALAEEPSAQAGITLADWEEHVVDTVRRVAEHGPVVLVGTSAGGMALNVAGNAAPELVDRLVYVSAWCCAGISTMSEGMAWPEQEANLFDEVPFPMLGYSTELGFARSNLRTADPALFARMKAALMADADDDRFREFVDLMEPDVNTATSGEDCQVRSETWGTIPRSYVRLTEDRAITLATQDRMIAEADALTPDNPFDVHSVETSHAGFFHRPAEFARILGALA</sequence>
<reference evidence="2 3" key="1">
    <citation type="submission" date="2020-07" db="EMBL/GenBank/DDBJ databases">
        <title>Sequencing the genomes of 1000 actinobacteria strains.</title>
        <authorList>
            <person name="Klenk H.-P."/>
        </authorList>
    </citation>
    <scope>NUCLEOTIDE SEQUENCE [LARGE SCALE GENOMIC DNA]</scope>
    <source>
        <strain evidence="2 3">DSM 45975</strain>
    </source>
</reference>
<proteinExistence type="predicted"/>
<dbReference type="PANTHER" id="PTHR37017:SF11">
    <property type="entry name" value="ESTERASE_LIPASE_THIOESTERASE DOMAIN-CONTAINING PROTEIN"/>
    <property type="match status" value="1"/>
</dbReference>
<gene>
    <name evidence="2" type="ORF">FHX42_000146</name>
</gene>